<dbReference type="PANTHER" id="PTHR47974:SF24">
    <property type="entry name" value="RECEPTOR-LIKE SERINE_THREONINE-PROTEIN KINASE"/>
    <property type="match status" value="1"/>
</dbReference>
<dbReference type="GO" id="GO:0004672">
    <property type="term" value="F:protein kinase activity"/>
    <property type="evidence" value="ECO:0007669"/>
    <property type="project" value="InterPro"/>
</dbReference>
<dbReference type="Gene3D" id="3.30.200.20">
    <property type="entry name" value="Phosphorylase Kinase, domain 1"/>
    <property type="match status" value="1"/>
</dbReference>
<dbReference type="AlphaFoldDB" id="A0AAW2V8R3"/>
<feature type="binding site" evidence="9">
    <location>
        <position position="142"/>
    </location>
    <ligand>
        <name>ATP</name>
        <dbReference type="ChEBI" id="CHEBI:30616"/>
    </ligand>
</feature>
<evidence type="ECO:0000256" key="5">
    <source>
        <dbReference type="ARBA" id="ARBA00022741"/>
    </source>
</evidence>
<sequence length="201" mass="22900">MFQDYNFFHDQMERDTNNLKGFILVKRTRPQCTPCYYLYFAESFNLFCLHIYTVVAVSGAGVIILSIIICCCYLKRRRSQQSGPDKENIEKFLIQHGSLAPKRYKYSEIKKITKSFKDKLGQGGFGSVYQGMLPNGSPVAVKVLINSDSNGEEFINEVASISRTSHVNIVNLLGFCYDGNKKVIVYEFMPNKSLDKFISPN</sequence>
<dbReference type="InterPro" id="IPR001245">
    <property type="entry name" value="Ser-Thr/Tyr_kinase_cat_dom"/>
</dbReference>
<evidence type="ECO:0000256" key="8">
    <source>
        <dbReference type="ARBA" id="ARBA00023136"/>
    </source>
</evidence>
<proteinExistence type="predicted"/>
<keyword evidence="3 10" id="KW-0812">Transmembrane</keyword>
<evidence type="ECO:0000256" key="6">
    <source>
        <dbReference type="ARBA" id="ARBA00022840"/>
    </source>
</evidence>
<dbReference type="SUPFAM" id="SSF56112">
    <property type="entry name" value="Protein kinase-like (PK-like)"/>
    <property type="match status" value="1"/>
</dbReference>
<keyword evidence="5 9" id="KW-0547">Nucleotide-binding</keyword>
<keyword evidence="4" id="KW-0732">Signal</keyword>
<dbReference type="PROSITE" id="PS00107">
    <property type="entry name" value="PROTEIN_KINASE_ATP"/>
    <property type="match status" value="1"/>
</dbReference>
<gene>
    <name evidence="12" type="ORF">Sradi_0934900</name>
</gene>
<dbReference type="PANTHER" id="PTHR47974">
    <property type="entry name" value="OS07G0415500 PROTEIN"/>
    <property type="match status" value="1"/>
</dbReference>
<feature type="domain" description="Protein kinase" evidence="11">
    <location>
        <begin position="114"/>
        <end position="201"/>
    </location>
</feature>
<dbReference type="GO" id="GO:0016020">
    <property type="term" value="C:membrane"/>
    <property type="evidence" value="ECO:0007669"/>
    <property type="project" value="UniProtKB-SubCell"/>
</dbReference>
<dbReference type="Pfam" id="PF07714">
    <property type="entry name" value="PK_Tyr_Ser-Thr"/>
    <property type="match status" value="1"/>
</dbReference>
<evidence type="ECO:0000256" key="1">
    <source>
        <dbReference type="ARBA" id="ARBA00004167"/>
    </source>
</evidence>
<comment type="subcellular location">
    <subcellularLocation>
        <location evidence="1">Membrane</location>
        <topology evidence="1">Single-pass membrane protein</topology>
    </subcellularLocation>
</comment>
<feature type="transmembrane region" description="Helical" evidence="10">
    <location>
        <begin position="49"/>
        <end position="74"/>
    </location>
</feature>
<dbReference type="GO" id="GO:0005524">
    <property type="term" value="F:ATP binding"/>
    <property type="evidence" value="ECO:0007669"/>
    <property type="project" value="UniProtKB-UniRule"/>
</dbReference>
<evidence type="ECO:0000256" key="9">
    <source>
        <dbReference type="PROSITE-ProRule" id="PRU10141"/>
    </source>
</evidence>
<reference evidence="12" key="2">
    <citation type="journal article" date="2024" name="Plant">
        <title>Genomic evolution and insights into agronomic trait innovations of Sesamum species.</title>
        <authorList>
            <person name="Miao H."/>
            <person name="Wang L."/>
            <person name="Qu L."/>
            <person name="Liu H."/>
            <person name="Sun Y."/>
            <person name="Le M."/>
            <person name="Wang Q."/>
            <person name="Wei S."/>
            <person name="Zheng Y."/>
            <person name="Lin W."/>
            <person name="Duan Y."/>
            <person name="Cao H."/>
            <person name="Xiong S."/>
            <person name="Wang X."/>
            <person name="Wei L."/>
            <person name="Li C."/>
            <person name="Ma Q."/>
            <person name="Ju M."/>
            <person name="Zhao R."/>
            <person name="Li G."/>
            <person name="Mu C."/>
            <person name="Tian Q."/>
            <person name="Mei H."/>
            <person name="Zhang T."/>
            <person name="Gao T."/>
            <person name="Zhang H."/>
        </authorList>
    </citation>
    <scope>NUCLEOTIDE SEQUENCE</scope>
    <source>
        <strain evidence="12">G02</strain>
    </source>
</reference>
<evidence type="ECO:0000259" key="11">
    <source>
        <dbReference type="PROSITE" id="PS50011"/>
    </source>
</evidence>
<accession>A0AAW2V8R3</accession>
<keyword evidence="12" id="KW-0418">Kinase</keyword>
<dbReference type="PROSITE" id="PS50011">
    <property type="entry name" value="PROTEIN_KINASE_DOM"/>
    <property type="match status" value="1"/>
</dbReference>
<name>A0AAW2V8R3_SESRA</name>
<dbReference type="InterPro" id="IPR011009">
    <property type="entry name" value="Kinase-like_dom_sf"/>
</dbReference>
<keyword evidence="6 9" id="KW-0067">ATP-binding</keyword>
<keyword evidence="2" id="KW-0808">Transferase</keyword>
<protein>
    <submittedName>
        <fullName evidence="12">Rust resistance kinase Lr10</fullName>
    </submittedName>
</protein>
<evidence type="ECO:0000256" key="2">
    <source>
        <dbReference type="ARBA" id="ARBA00022679"/>
    </source>
</evidence>
<evidence type="ECO:0000256" key="4">
    <source>
        <dbReference type="ARBA" id="ARBA00022729"/>
    </source>
</evidence>
<dbReference type="FunFam" id="3.30.200.20:FF:000178">
    <property type="entry name" value="serine/threonine-protein kinase PBS1-like"/>
    <property type="match status" value="1"/>
</dbReference>
<organism evidence="12">
    <name type="scientific">Sesamum radiatum</name>
    <name type="common">Black benniseed</name>
    <dbReference type="NCBI Taxonomy" id="300843"/>
    <lineage>
        <taxon>Eukaryota</taxon>
        <taxon>Viridiplantae</taxon>
        <taxon>Streptophyta</taxon>
        <taxon>Embryophyta</taxon>
        <taxon>Tracheophyta</taxon>
        <taxon>Spermatophyta</taxon>
        <taxon>Magnoliopsida</taxon>
        <taxon>eudicotyledons</taxon>
        <taxon>Gunneridae</taxon>
        <taxon>Pentapetalae</taxon>
        <taxon>asterids</taxon>
        <taxon>lamiids</taxon>
        <taxon>Lamiales</taxon>
        <taxon>Pedaliaceae</taxon>
        <taxon>Sesamum</taxon>
    </lineage>
</organism>
<evidence type="ECO:0000256" key="3">
    <source>
        <dbReference type="ARBA" id="ARBA00022692"/>
    </source>
</evidence>
<dbReference type="EMBL" id="JACGWJ010000004">
    <property type="protein sequence ID" value="KAL0424001.1"/>
    <property type="molecule type" value="Genomic_DNA"/>
</dbReference>
<reference evidence="12" key="1">
    <citation type="submission" date="2020-06" db="EMBL/GenBank/DDBJ databases">
        <authorList>
            <person name="Li T."/>
            <person name="Hu X."/>
            <person name="Zhang T."/>
            <person name="Song X."/>
            <person name="Zhang H."/>
            <person name="Dai N."/>
            <person name="Sheng W."/>
            <person name="Hou X."/>
            <person name="Wei L."/>
        </authorList>
    </citation>
    <scope>NUCLEOTIDE SEQUENCE</scope>
    <source>
        <strain evidence="12">G02</strain>
        <tissue evidence="12">Leaf</tissue>
    </source>
</reference>
<keyword evidence="8 10" id="KW-0472">Membrane</keyword>
<evidence type="ECO:0000313" key="12">
    <source>
        <dbReference type="EMBL" id="KAL0424001.1"/>
    </source>
</evidence>
<evidence type="ECO:0000256" key="7">
    <source>
        <dbReference type="ARBA" id="ARBA00022989"/>
    </source>
</evidence>
<comment type="caution">
    <text evidence="12">The sequence shown here is derived from an EMBL/GenBank/DDBJ whole genome shotgun (WGS) entry which is preliminary data.</text>
</comment>
<dbReference type="InterPro" id="IPR017441">
    <property type="entry name" value="Protein_kinase_ATP_BS"/>
</dbReference>
<evidence type="ECO:0000256" key="10">
    <source>
        <dbReference type="SAM" id="Phobius"/>
    </source>
</evidence>
<dbReference type="InterPro" id="IPR000719">
    <property type="entry name" value="Prot_kinase_dom"/>
</dbReference>
<keyword evidence="7 10" id="KW-1133">Transmembrane helix</keyword>